<dbReference type="PANTHER" id="PTHR34580:SF9">
    <property type="entry name" value="SLL5097 PROTEIN"/>
    <property type="match status" value="1"/>
</dbReference>
<evidence type="ECO:0000313" key="4">
    <source>
        <dbReference type="EMBL" id="GGB31362.1"/>
    </source>
</evidence>
<evidence type="ECO:0000313" key="5">
    <source>
        <dbReference type="Proteomes" id="UP000621492"/>
    </source>
</evidence>
<dbReference type="SUPFAM" id="SSF46785">
    <property type="entry name" value="Winged helix' DNA-binding domain"/>
    <property type="match status" value="1"/>
</dbReference>
<feature type="domain" description="HTH deoR-type" evidence="3">
    <location>
        <begin position="3"/>
        <end position="58"/>
    </location>
</feature>
<dbReference type="AlphaFoldDB" id="A0A9W5TUY4"/>
<dbReference type="InterPro" id="IPR036388">
    <property type="entry name" value="WH-like_DNA-bd_sf"/>
</dbReference>
<dbReference type="InterPro" id="IPR028349">
    <property type="entry name" value="PafC-like"/>
</dbReference>
<dbReference type="InterPro" id="IPR036390">
    <property type="entry name" value="WH_DNA-bd_sf"/>
</dbReference>
<evidence type="ECO:0000256" key="1">
    <source>
        <dbReference type="ARBA" id="ARBA00023015"/>
    </source>
</evidence>
<dbReference type="PROSITE" id="PS51000">
    <property type="entry name" value="HTH_DEOR_2"/>
    <property type="match status" value="1"/>
</dbReference>
<dbReference type="Pfam" id="PF08279">
    <property type="entry name" value="HTH_11"/>
    <property type="match status" value="1"/>
</dbReference>
<keyword evidence="1" id="KW-0805">Transcription regulation</keyword>
<dbReference type="InterPro" id="IPR001034">
    <property type="entry name" value="DeoR_HTH"/>
</dbReference>
<keyword evidence="2" id="KW-0804">Transcription</keyword>
<dbReference type="RefSeq" id="WP_088050326.1">
    <property type="nucleotide sequence ID" value="NZ_BMJD01000002.1"/>
</dbReference>
<dbReference type="PIRSF" id="PIRSF016838">
    <property type="entry name" value="PafC"/>
    <property type="match status" value="1"/>
</dbReference>
<dbReference type="Gene3D" id="1.10.10.10">
    <property type="entry name" value="Winged helix-like DNA-binding domain superfamily/Winged helix DNA-binding domain"/>
    <property type="match status" value="1"/>
</dbReference>
<sequence length="315" mass="36384">MSKTQRLIELMMTVNTKRRFTAKELAAEFGVSYRTMLRDLDELSTFGVPLYSEVGADGGYYVLNDRMLPPVFLKESEAVTLFFAYQSLQFFGSLPFATETGFVLKKFYQYLPEDAKSRIDAMKDRIVFWNPNRAQPAEHLELILESAIDQSALLIDYDGRDGITERTIQPIGLYSYNGFWYCPAFCFRHHAVRLFRADRIKNAVRTKAETLQNLPYKSVIDWLRLSEKGCPDPVPFVIELTREGVRRALSDIDLEHIVKIRKNGTGWIDTEIPKSELTYFVDLIWNFGIEASIKEPPEAVSYIKQKLETLTKHYS</sequence>
<dbReference type="PANTHER" id="PTHR34580">
    <property type="match status" value="1"/>
</dbReference>
<comment type="caution">
    <text evidence="4">The sequence shown here is derived from an EMBL/GenBank/DDBJ whole genome shotgun (WGS) entry which is preliminary data.</text>
</comment>
<dbReference type="EMBL" id="BMJD01000002">
    <property type="protein sequence ID" value="GGB31362.1"/>
    <property type="molecule type" value="Genomic_DNA"/>
</dbReference>
<reference evidence="4" key="1">
    <citation type="journal article" date="2014" name="Int. J. Syst. Evol. Microbiol.">
        <title>Complete genome sequence of Corynebacterium casei LMG S-19264T (=DSM 44701T), isolated from a smear-ripened cheese.</title>
        <authorList>
            <consortium name="US DOE Joint Genome Institute (JGI-PGF)"/>
            <person name="Walter F."/>
            <person name="Albersmeier A."/>
            <person name="Kalinowski J."/>
            <person name="Ruckert C."/>
        </authorList>
    </citation>
    <scope>NUCLEOTIDE SEQUENCE</scope>
    <source>
        <strain evidence="4">CGMCC 1.15454</strain>
    </source>
</reference>
<dbReference type="GO" id="GO:0003700">
    <property type="term" value="F:DNA-binding transcription factor activity"/>
    <property type="evidence" value="ECO:0007669"/>
    <property type="project" value="InterPro"/>
</dbReference>
<name>A0A9W5TUY4_9BACI</name>
<evidence type="ECO:0000259" key="3">
    <source>
        <dbReference type="PROSITE" id="PS51000"/>
    </source>
</evidence>
<dbReference type="PROSITE" id="PS52050">
    <property type="entry name" value="WYL"/>
    <property type="match status" value="1"/>
</dbReference>
<protein>
    <submittedName>
        <fullName evidence="4">DeoR family transcriptional regulator</fullName>
    </submittedName>
</protein>
<dbReference type="InterPro" id="IPR026881">
    <property type="entry name" value="WYL_dom"/>
</dbReference>
<dbReference type="InterPro" id="IPR051534">
    <property type="entry name" value="CBASS_pafABC_assoc_protein"/>
</dbReference>
<keyword evidence="5" id="KW-1185">Reference proteome</keyword>
<dbReference type="Pfam" id="PF13280">
    <property type="entry name" value="WYL"/>
    <property type="match status" value="1"/>
</dbReference>
<gene>
    <name evidence="4" type="ORF">GCM10011409_05920</name>
</gene>
<dbReference type="InterPro" id="IPR013196">
    <property type="entry name" value="HTH_11"/>
</dbReference>
<organism evidence="4 5">
    <name type="scientific">Lentibacillus populi</name>
    <dbReference type="NCBI Taxonomy" id="1827502"/>
    <lineage>
        <taxon>Bacteria</taxon>
        <taxon>Bacillati</taxon>
        <taxon>Bacillota</taxon>
        <taxon>Bacilli</taxon>
        <taxon>Bacillales</taxon>
        <taxon>Bacillaceae</taxon>
        <taxon>Lentibacillus</taxon>
    </lineage>
</organism>
<proteinExistence type="predicted"/>
<accession>A0A9W5TUY4</accession>
<reference evidence="4" key="2">
    <citation type="submission" date="2020-09" db="EMBL/GenBank/DDBJ databases">
        <authorList>
            <person name="Sun Q."/>
            <person name="Zhou Y."/>
        </authorList>
    </citation>
    <scope>NUCLEOTIDE SEQUENCE</scope>
    <source>
        <strain evidence="4">CGMCC 1.15454</strain>
    </source>
</reference>
<dbReference type="Proteomes" id="UP000621492">
    <property type="component" value="Unassembled WGS sequence"/>
</dbReference>
<evidence type="ECO:0000256" key="2">
    <source>
        <dbReference type="ARBA" id="ARBA00023163"/>
    </source>
</evidence>